<sequence length="288" mass="31157">MSARSELTIVQLTDTHLRPAGELLRGAVDTHANLTRVLTLLREAGRPIDALVLSGDLTDDGSPEAYRRLREAVEPVAAELDAQIVYAMGNHDERVAFAVELLDREPGTVDPDQPHDQHTEIDGLRVITLDSTTPHRHDGYLEPEQLVWLAAQLREPAPRGTLLILHHPPLPSSVPATDLLKLDNADELAAVVAGTDVRMILCGHNHLTAAAALAGIPVWIGPALAYRLDPMAPVGRQRGFSGFGYSRVDLVGETILATAIEATPAEAVYDRAEDEILDQIVAHVAQAR</sequence>
<dbReference type="InterPro" id="IPR029052">
    <property type="entry name" value="Metallo-depent_PP-like"/>
</dbReference>
<dbReference type="EMBL" id="CP018082">
    <property type="protein sequence ID" value="APE34405.1"/>
    <property type="molecule type" value="Genomic_DNA"/>
</dbReference>
<evidence type="ECO:0000313" key="6">
    <source>
        <dbReference type="EMBL" id="APE34405.1"/>
    </source>
</evidence>
<feature type="domain" description="Calcineurin-like phosphoesterase" evidence="5">
    <location>
        <begin position="8"/>
        <end position="206"/>
    </location>
</feature>
<accession>A0A1J0VQV3</accession>
<dbReference type="Proteomes" id="UP000183810">
    <property type="component" value="Chromosome"/>
</dbReference>
<dbReference type="InterPro" id="IPR050884">
    <property type="entry name" value="CNP_phosphodiesterase-III"/>
</dbReference>
<dbReference type="Pfam" id="PF00149">
    <property type="entry name" value="Metallophos"/>
    <property type="match status" value="1"/>
</dbReference>
<protein>
    <submittedName>
        <fullName evidence="6">Metallophosphatase</fullName>
    </submittedName>
</protein>
<dbReference type="SUPFAM" id="SSF56300">
    <property type="entry name" value="Metallo-dependent phosphatases"/>
    <property type="match status" value="1"/>
</dbReference>
<dbReference type="PANTHER" id="PTHR42988:SF2">
    <property type="entry name" value="CYCLIC NUCLEOTIDE PHOSPHODIESTERASE CBUA0032-RELATED"/>
    <property type="match status" value="1"/>
</dbReference>
<evidence type="ECO:0000313" key="7">
    <source>
        <dbReference type="Proteomes" id="UP000183810"/>
    </source>
</evidence>
<evidence type="ECO:0000259" key="5">
    <source>
        <dbReference type="Pfam" id="PF00149"/>
    </source>
</evidence>
<dbReference type="KEGG" id="nsl:BOX37_11050"/>
<dbReference type="GO" id="GO:0046872">
    <property type="term" value="F:metal ion binding"/>
    <property type="evidence" value="ECO:0007669"/>
    <property type="project" value="UniProtKB-KW"/>
</dbReference>
<name>A0A1J0VQV3_9NOCA</name>
<evidence type="ECO:0000256" key="2">
    <source>
        <dbReference type="ARBA" id="ARBA00022801"/>
    </source>
</evidence>
<evidence type="ECO:0000256" key="3">
    <source>
        <dbReference type="ARBA" id="ARBA00023004"/>
    </source>
</evidence>
<evidence type="ECO:0000256" key="4">
    <source>
        <dbReference type="ARBA" id="ARBA00025742"/>
    </source>
</evidence>
<organism evidence="6 7">
    <name type="scientific">Nocardia mangyaensis</name>
    <dbReference type="NCBI Taxonomy" id="2213200"/>
    <lineage>
        <taxon>Bacteria</taxon>
        <taxon>Bacillati</taxon>
        <taxon>Actinomycetota</taxon>
        <taxon>Actinomycetes</taxon>
        <taxon>Mycobacteriales</taxon>
        <taxon>Nocardiaceae</taxon>
        <taxon>Nocardia</taxon>
    </lineage>
</organism>
<dbReference type="RefSeq" id="WP_071927585.1">
    <property type="nucleotide sequence ID" value="NZ_CP018082.1"/>
</dbReference>
<comment type="similarity">
    <text evidence="4">Belongs to the cyclic nucleotide phosphodiesterase class-III family.</text>
</comment>
<keyword evidence="1" id="KW-0479">Metal-binding</keyword>
<dbReference type="Gene3D" id="3.60.21.10">
    <property type="match status" value="1"/>
</dbReference>
<gene>
    <name evidence="6" type="ORF">BOX37_11050</name>
</gene>
<keyword evidence="3" id="KW-0408">Iron</keyword>
<dbReference type="PANTHER" id="PTHR42988">
    <property type="entry name" value="PHOSPHOHYDROLASE"/>
    <property type="match status" value="1"/>
</dbReference>
<proteinExistence type="inferred from homology"/>
<dbReference type="AlphaFoldDB" id="A0A1J0VQV3"/>
<dbReference type="GO" id="GO:0016787">
    <property type="term" value="F:hydrolase activity"/>
    <property type="evidence" value="ECO:0007669"/>
    <property type="project" value="UniProtKB-KW"/>
</dbReference>
<keyword evidence="2" id="KW-0378">Hydrolase</keyword>
<dbReference type="OrthoDB" id="5241795at2"/>
<evidence type="ECO:0000256" key="1">
    <source>
        <dbReference type="ARBA" id="ARBA00022723"/>
    </source>
</evidence>
<dbReference type="InterPro" id="IPR004843">
    <property type="entry name" value="Calcineurin-like_PHP"/>
</dbReference>
<reference evidence="6" key="1">
    <citation type="submission" date="2016-11" db="EMBL/GenBank/DDBJ databases">
        <authorList>
            <person name="Jaros S."/>
            <person name="Januszkiewicz K."/>
            <person name="Wedrychowicz H."/>
        </authorList>
    </citation>
    <scope>NUCLEOTIDE SEQUENCE [LARGE SCALE GENOMIC DNA]</scope>
    <source>
        <strain evidence="6">Y48</strain>
    </source>
</reference>
<keyword evidence="7" id="KW-1185">Reference proteome</keyword>